<keyword evidence="1" id="KW-0472">Membrane</keyword>
<name>A0ABT5FQI5_9ACTN</name>
<evidence type="ECO:0000313" key="3">
    <source>
        <dbReference type="Proteomes" id="UP001221328"/>
    </source>
</evidence>
<sequence>MSGKRVKKRLWRWRNNPLRRHDDIVEAWVVLAMWMVIAVGGAIAGLVTAHAADDVLARQRAERHSVRAVLLTDLPSASSSGDTAERISADVSWTTSDGTAHTGRALVSAGQKAGARVLVWLDAEGRLTSQPPGRVEAGFEAGLLGTAASLATAGVVFAAGAVVRWRLDRRRLDGWDTEWAMVGPRWGHKTG</sequence>
<keyword evidence="1" id="KW-1133">Transmembrane helix</keyword>
<organism evidence="2 3">
    <name type="scientific">Streptomyces gilvifuscus</name>
    <dbReference type="NCBI Taxonomy" id="1550617"/>
    <lineage>
        <taxon>Bacteria</taxon>
        <taxon>Bacillati</taxon>
        <taxon>Actinomycetota</taxon>
        <taxon>Actinomycetes</taxon>
        <taxon>Kitasatosporales</taxon>
        <taxon>Streptomycetaceae</taxon>
        <taxon>Streptomyces</taxon>
    </lineage>
</organism>
<reference evidence="2 3" key="1">
    <citation type="journal article" date="2015" name="Int. J. Syst. Evol. Microbiol.">
        <title>Streptomyces gilvifuscus sp. nov., an actinomycete that produces antibacterial compounds isolated from soil.</title>
        <authorList>
            <person name="Nguyen T.M."/>
            <person name="Kim J."/>
        </authorList>
    </citation>
    <scope>NUCLEOTIDE SEQUENCE [LARGE SCALE GENOMIC DNA]</scope>
    <source>
        <strain evidence="2 3">T113</strain>
    </source>
</reference>
<proteinExistence type="predicted"/>
<dbReference type="EMBL" id="JAQOSK010000003">
    <property type="protein sequence ID" value="MDC2954809.1"/>
    <property type="molecule type" value="Genomic_DNA"/>
</dbReference>
<feature type="transmembrane region" description="Helical" evidence="1">
    <location>
        <begin position="141"/>
        <end position="163"/>
    </location>
</feature>
<protein>
    <submittedName>
        <fullName evidence="2">Uncharacterized protein</fullName>
    </submittedName>
</protein>
<accession>A0ABT5FQI5</accession>
<dbReference type="PANTHER" id="PTHR42305:SF1">
    <property type="entry name" value="MEMBRANE PROTEIN RV1733C-RELATED"/>
    <property type="match status" value="1"/>
</dbReference>
<keyword evidence="1" id="KW-0812">Transmembrane</keyword>
<feature type="transmembrane region" description="Helical" evidence="1">
    <location>
        <begin position="24"/>
        <end position="47"/>
    </location>
</feature>
<dbReference type="InterPro" id="IPR039708">
    <property type="entry name" value="MT1774/Rv1733c-like"/>
</dbReference>
<comment type="caution">
    <text evidence="2">The sequence shown here is derived from an EMBL/GenBank/DDBJ whole genome shotgun (WGS) entry which is preliminary data.</text>
</comment>
<dbReference type="Proteomes" id="UP001221328">
    <property type="component" value="Unassembled WGS sequence"/>
</dbReference>
<evidence type="ECO:0000256" key="1">
    <source>
        <dbReference type="SAM" id="Phobius"/>
    </source>
</evidence>
<evidence type="ECO:0000313" key="2">
    <source>
        <dbReference type="EMBL" id="MDC2954809.1"/>
    </source>
</evidence>
<dbReference type="PANTHER" id="PTHR42305">
    <property type="entry name" value="MEMBRANE PROTEIN RV1733C-RELATED"/>
    <property type="match status" value="1"/>
</dbReference>
<dbReference type="RefSeq" id="WP_200702111.1">
    <property type="nucleotide sequence ID" value="NZ_JAQOSK010000003.1"/>
</dbReference>
<gene>
    <name evidence="2" type="ORF">PO587_10070</name>
</gene>
<keyword evidence="3" id="KW-1185">Reference proteome</keyword>